<dbReference type="InterPro" id="IPR036584">
    <property type="entry name" value="FliS_sf"/>
</dbReference>
<keyword evidence="8" id="KW-1185">Reference proteome</keyword>
<dbReference type="PIRSF" id="PIRSF039090">
    <property type="entry name" value="Flis"/>
    <property type="match status" value="1"/>
</dbReference>
<keyword evidence="5" id="KW-0143">Chaperone</keyword>
<dbReference type="Proteomes" id="UP000192468">
    <property type="component" value="Unassembled WGS sequence"/>
</dbReference>
<accession>A0A1W1X2D3</accession>
<dbReference type="PANTHER" id="PTHR34773:SF1">
    <property type="entry name" value="FLAGELLAR SECRETION CHAPERONE FLIS"/>
    <property type="match status" value="1"/>
</dbReference>
<dbReference type="NCBIfam" id="TIGR00208">
    <property type="entry name" value="fliS"/>
    <property type="match status" value="1"/>
</dbReference>
<dbReference type="EMBL" id="FWXH01000002">
    <property type="protein sequence ID" value="SMC17920.1"/>
    <property type="molecule type" value="Genomic_DNA"/>
</dbReference>
<evidence type="ECO:0000256" key="5">
    <source>
        <dbReference type="ARBA" id="ARBA00023186"/>
    </source>
</evidence>
<dbReference type="AlphaFoldDB" id="A0A1W1X2D3"/>
<comment type="subcellular location">
    <subcellularLocation>
        <location evidence="1 6">Cytoplasm</location>
        <location evidence="1 6">Cytosol</location>
    </subcellularLocation>
</comment>
<dbReference type="SUPFAM" id="SSF101116">
    <property type="entry name" value="Flagellar export chaperone FliS"/>
    <property type="match status" value="1"/>
</dbReference>
<proteinExistence type="inferred from homology"/>
<gene>
    <name evidence="7" type="ORF">SAMN02745134_00460</name>
</gene>
<evidence type="ECO:0000256" key="1">
    <source>
        <dbReference type="ARBA" id="ARBA00004514"/>
    </source>
</evidence>
<evidence type="ECO:0000256" key="3">
    <source>
        <dbReference type="ARBA" id="ARBA00022490"/>
    </source>
</evidence>
<dbReference type="GO" id="GO:0005829">
    <property type="term" value="C:cytosol"/>
    <property type="evidence" value="ECO:0007669"/>
    <property type="project" value="UniProtKB-SubCell"/>
</dbReference>
<keyword evidence="7" id="KW-0966">Cell projection</keyword>
<sequence>MYANNAYSQYKTNSVNFASKEQLLLMLLDGSVKFSKIARKAIMDKNIIVANENIKKTQNIFYELIASLDLNTAGDWGKNMVSVYKFIIGRLVQANMKKDVAIMDEVIPLIEDVKNLWNETYSASIKLR</sequence>
<dbReference type="Gene3D" id="1.20.120.340">
    <property type="entry name" value="Flagellar protein FliS"/>
    <property type="match status" value="1"/>
</dbReference>
<protein>
    <recommendedName>
        <fullName evidence="6">Flagellar secretion chaperone FliS</fullName>
    </recommendedName>
</protein>
<dbReference type="InterPro" id="IPR003713">
    <property type="entry name" value="FliS"/>
</dbReference>
<evidence type="ECO:0000256" key="2">
    <source>
        <dbReference type="ARBA" id="ARBA00008787"/>
    </source>
</evidence>
<dbReference type="CDD" id="cd16098">
    <property type="entry name" value="FliS"/>
    <property type="match status" value="1"/>
</dbReference>
<dbReference type="RefSeq" id="WP_084113646.1">
    <property type="nucleotide sequence ID" value="NZ_FWXH01000002.1"/>
</dbReference>
<dbReference type="STRING" id="1121291.SAMN02745134_00460"/>
<evidence type="ECO:0000256" key="4">
    <source>
        <dbReference type="ARBA" id="ARBA00022795"/>
    </source>
</evidence>
<comment type="similarity">
    <text evidence="2 6">Belongs to the FliS family.</text>
</comment>
<organism evidence="7 8">
    <name type="scientific">Clostridium acidisoli DSM 12555</name>
    <dbReference type="NCBI Taxonomy" id="1121291"/>
    <lineage>
        <taxon>Bacteria</taxon>
        <taxon>Bacillati</taxon>
        <taxon>Bacillota</taxon>
        <taxon>Clostridia</taxon>
        <taxon>Eubacteriales</taxon>
        <taxon>Clostridiaceae</taxon>
        <taxon>Clostridium</taxon>
    </lineage>
</organism>
<keyword evidence="3 6" id="KW-0963">Cytoplasm</keyword>
<dbReference type="OrthoDB" id="1524959at2"/>
<dbReference type="GO" id="GO:0044780">
    <property type="term" value="P:bacterial-type flagellum assembly"/>
    <property type="evidence" value="ECO:0007669"/>
    <property type="project" value="InterPro"/>
</dbReference>
<keyword evidence="4 6" id="KW-1005">Bacterial flagellum biogenesis</keyword>
<evidence type="ECO:0000256" key="6">
    <source>
        <dbReference type="PIRNR" id="PIRNR039090"/>
    </source>
</evidence>
<keyword evidence="7" id="KW-0969">Cilium</keyword>
<evidence type="ECO:0000313" key="8">
    <source>
        <dbReference type="Proteomes" id="UP000192468"/>
    </source>
</evidence>
<dbReference type="GO" id="GO:0071973">
    <property type="term" value="P:bacterial-type flagellum-dependent cell motility"/>
    <property type="evidence" value="ECO:0007669"/>
    <property type="project" value="TreeGrafter"/>
</dbReference>
<reference evidence="7 8" key="1">
    <citation type="submission" date="2017-04" db="EMBL/GenBank/DDBJ databases">
        <authorList>
            <person name="Afonso C.L."/>
            <person name="Miller P.J."/>
            <person name="Scott M.A."/>
            <person name="Spackman E."/>
            <person name="Goraichik I."/>
            <person name="Dimitrov K.M."/>
            <person name="Suarez D.L."/>
            <person name="Swayne D.E."/>
        </authorList>
    </citation>
    <scope>NUCLEOTIDE SEQUENCE [LARGE SCALE GENOMIC DNA]</scope>
    <source>
        <strain evidence="7 8">DSM 12555</strain>
    </source>
</reference>
<dbReference type="Pfam" id="PF02561">
    <property type="entry name" value="FliS"/>
    <property type="match status" value="1"/>
</dbReference>
<evidence type="ECO:0000313" key="7">
    <source>
        <dbReference type="EMBL" id="SMC17920.1"/>
    </source>
</evidence>
<name>A0A1W1X2D3_9CLOT</name>
<dbReference type="PANTHER" id="PTHR34773">
    <property type="entry name" value="FLAGELLAR SECRETION CHAPERONE FLIS"/>
    <property type="match status" value="1"/>
</dbReference>
<keyword evidence="7" id="KW-0282">Flagellum</keyword>